<dbReference type="EMBL" id="JBBNFP010000110">
    <property type="protein sequence ID" value="MEQ2487881.1"/>
    <property type="molecule type" value="Genomic_DNA"/>
</dbReference>
<dbReference type="Proteomes" id="UP001487296">
    <property type="component" value="Unassembled WGS sequence"/>
</dbReference>
<evidence type="ECO:0000313" key="1">
    <source>
        <dbReference type="EMBL" id="MEQ2487881.1"/>
    </source>
</evidence>
<keyword evidence="2" id="KW-1185">Reference proteome</keyword>
<reference evidence="1 2" key="1">
    <citation type="submission" date="2024-04" db="EMBL/GenBank/DDBJ databases">
        <title>Human intestinal bacterial collection.</title>
        <authorList>
            <person name="Pauvert C."/>
            <person name="Hitch T.C.A."/>
            <person name="Clavel T."/>
        </authorList>
    </citation>
    <scope>NUCLEOTIDE SEQUENCE [LARGE SCALE GENOMIC DNA]</scope>
    <source>
        <strain evidence="1 2">CLA-AA-H145</strain>
    </source>
</reference>
<comment type="caution">
    <text evidence="1">The sequence shown here is derived from an EMBL/GenBank/DDBJ whole genome shotgun (WGS) entry which is preliminary data.</text>
</comment>
<gene>
    <name evidence="1" type="ORF">AAAT34_12640</name>
</gene>
<name>A0ABV1FTW7_9BACT</name>
<dbReference type="RefSeq" id="WP_215760966.1">
    <property type="nucleotide sequence ID" value="NZ_JAHKBE010000114.1"/>
</dbReference>
<evidence type="ECO:0000313" key="2">
    <source>
        <dbReference type="Proteomes" id="UP001487296"/>
    </source>
</evidence>
<accession>A0ABV1FTW7</accession>
<protein>
    <submittedName>
        <fullName evidence="1">Uncharacterized protein</fullName>
    </submittedName>
</protein>
<proteinExistence type="predicted"/>
<organism evidence="1 2">
    <name type="scientific">Hallella faecis</name>
    <dbReference type="NCBI Taxonomy" id="2841596"/>
    <lineage>
        <taxon>Bacteria</taxon>
        <taxon>Pseudomonadati</taxon>
        <taxon>Bacteroidota</taxon>
        <taxon>Bacteroidia</taxon>
        <taxon>Bacteroidales</taxon>
        <taxon>Prevotellaceae</taxon>
        <taxon>Hallella</taxon>
    </lineage>
</organism>
<sequence>MKQASSDIIWFCSQLQQAEQTISLALEKAEEFSEDDKAIVGRILPDVELIDITLLQLLSPTMP</sequence>